<dbReference type="Gene3D" id="3.90.550.10">
    <property type="entry name" value="Spore Coat Polysaccharide Biosynthesis Protein SpsA, Chain A"/>
    <property type="match status" value="1"/>
</dbReference>
<sequence length="221" mass="25294">MHIDVLIPTWNRLALLEATVKTILESTHKDTTIFVVIDGNPRLLPVVTEWPVAVLYNKERRDWIYSINRALQYARGDGVFYAADDLVFPPTLLAEVVAAMESYFPDGDGLIGIKQKPTGVDSAFGLMGRKFIEHFPNRQTFCPDFVHFSSDFEIGRYARVHKKFFFCDTVTLLHHRRFDDTHSLAQKSKQHDRGISVQRRGKGLIWGTTFERVIDGGIVNR</sequence>
<protein>
    <recommendedName>
        <fullName evidence="1">Glycosyltransferase 2-like domain-containing protein</fullName>
    </recommendedName>
</protein>
<name>A0A0F9SQA0_9ZZZZ</name>
<evidence type="ECO:0000313" key="2">
    <source>
        <dbReference type="EMBL" id="KKN64652.1"/>
    </source>
</evidence>
<feature type="domain" description="Glycosyltransferase 2-like" evidence="1">
    <location>
        <begin position="5"/>
        <end position="106"/>
    </location>
</feature>
<accession>A0A0F9SQA0</accession>
<dbReference type="InterPro" id="IPR029044">
    <property type="entry name" value="Nucleotide-diphossugar_trans"/>
</dbReference>
<dbReference type="EMBL" id="LAZR01000547">
    <property type="protein sequence ID" value="KKN64652.1"/>
    <property type="molecule type" value="Genomic_DNA"/>
</dbReference>
<dbReference type="SUPFAM" id="SSF53448">
    <property type="entry name" value="Nucleotide-diphospho-sugar transferases"/>
    <property type="match status" value="1"/>
</dbReference>
<organism evidence="2">
    <name type="scientific">marine sediment metagenome</name>
    <dbReference type="NCBI Taxonomy" id="412755"/>
    <lineage>
        <taxon>unclassified sequences</taxon>
        <taxon>metagenomes</taxon>
        <taxon>ecological metagenomes</taxon>
    </lineage>
</organism>
<dbReference type="CDD" id="cd00761">
    <property type="entry name" value="Glyco_tranf_GTA_type"/>
    <property type="match status" value="1"/>
</dbReference>
<reference evidence="2" key="1">
    <citation type="journal article" date="2015" name="Nature">
        <title>Complex archaea that bridge the gap between prokaryotes and eukaryotes.</title>
        <authorList>
            <person name="Spang A."/>
            <person name="Saw J.H."/>
            <person name="Jorgensen S.L."/>
            <person name="Zaremba-Niedzwiedzka K."/>
            <person name="Martijn J."/>
            <person name="Lind A.E."/>
            <person name="van Eijk R."/>
            <person name="Schleper C."/>
            <person name="Guy L."/>
            <person name="Ettema T.J."/>
        </authorList>
    </citation>
    <scope>NUCLEOTIDE SEQUENCE</scope>
</reference>
<dbReference type="InterPro" id="IPR001173">
    <property type="entry name" value="Glyco_trans_2-like"/>
</dbReference>
<dbReference type="AlphaFoldDB" id="A0A0F9SQA0"/>
<dbReference type="Pfam" id="PF00535">
    <property type="entry name" value="Glycos_transf_2"/>
    <property type="match status" value="1"/>
</dbReference>
<gene>
    <name evidence="2" type="ORF">LCGC14_0489210</name>
</gene>
<evidence type="ECO:0000259" key="1">
    <source>
        <dbReference type="Pfam" id="PF00535"/>
    </source>
</evidence>
<comment type="caution">
    <text evidence="2">The sequence shown here is derived from an EMBL/GenBank/DDBJ whole genome shotgun (WGS) entry which is preliminary data.</text>
</comment>
<proteinExistence type="predicted"/>